<accession>A0A9N8DBV9</accession>
<dbReference type="Proteomes" id="UP001153069">
    <property type="component" value="Unassembled WGS sequence"/>
</dbReference>
<dbReference type="Gene3D" id="3.40.50.300">
    <property type="entry name" value="P-loop containing nucleotide triphosphate hydrolases"/>
    <property type="match status" value="1"/>
</dbReference>
<name>A0A9N8DBV9_9STRA</name>
<dbReference type="SUPFAM" id="SSF52540">
    <property type="entry name" value="P-loop containing nucleoside triphosphate hydrolases"/>
    <property type="match status" value="1"/>
</dbReference>
<dbReference type="EMBL" id="CAICTM010000072">
    <property type="protein sequence ID" value="CAB9500002.1"/>
    <property type="molecule type" value="Genomic_DNA"/>
</dbReference>
<organism evidence="2 3">
    <name type="scientific">Seminavis robusta</name>
    <dbReference type="NCBI Taxonomy" id="568900"/>
    <lineage>
        <taxon>Eukaryota</taxon>
        <taxon>Sar</taxon>
        <taxon>Stramenopiles</taxon>
        <taxon>Ochrophyta</taxon>
        <taxon>Bacillariophyta</taxon>
        <taxon>Bacillariophyceae</taxon>
        <taxon>Bacillariophycidae</taxon>
        <taxon>Naviculales</taxon>
        <taxon>Naviculaceae</taxon>
        <taxon>Seminavis</taxon>
    </lineage>
</organism>
<evidence type="ECO:0008006" key="4">
    <source>
        <dbReference type="Google" id="ProtNLM"/>
    </source>
</evidence>
<reference evidence="2" key="1">
    <citation type="submission" date="2020-06" db="EMBL/GenBank/DDBJ databases">
        <authorList>
            <consortium name="Plant Systems Biology data submission"/>
        </authorList>
    </citation>
    <scope>NUCLEOTIDE SEQUENCE</scope>
    <source>
        <strain evidence="2">D6</strain>
    </source>
</reference>
<keyword evidence="3" id="KW-1185">Reference proteome</keyword>
<comment type="caution">
    <text evidence="2">The sequence shown here is derived from an EMBL/GenBank/DDBJ whole genome shotgun (WGS) entry which is preliminary data.</text>
</comment>
<evidence type="ECO:0000256" key="1">
    <source>
        <dbReference type="SAM" id="MobiDB-lite"/>
    </source>
</evidence>
<proteinExistence type="predicted"/>
<evidence type="ECO:0000313" key="3">
    <source>
        <dbReference type="Proteomes" id="UP001153069"/>
    </source>
</evidence>
<evidence type="ECO:0000313" key="2">
    <source>
        <dbReference type="EMBL" id="CAB9500002.1"/>
    </source>
</evidence>
<dbReference type="Pfam" id="PF17784">
    <property type="entry name" value="Sulfotransfer_4"/>
    <property type="match status" value="1"/>
</dbReference>
<gene>
    <name evidence="2" type="ORF">SEMRO_73_G040450.1</name>
</gene>
<dbReference type="PANTHER" id="PTHR36978:SF4">
    <property type="entry name" value="P-LOOP CONTAINING NUCLEOSIDE TRIPHOSPHATE HYDROLASE PROTEIN"/>
    <property type="match status" value="1"/>
</dbReference>
<dbReference type="OrthoDB" id="47942at2759"/>
<protein>
    <recommendedName>
        <fullName evidence="4">Sulfotransferase</fullName>
    </recommendedName>
</protein>
<feature type="compositionally biased region" description="Polar residues" evidence="1">
    <location>
        <begin position="14"/>
        <end position="27"/>
    </location>
</feature>
<dbReference type="InterPro" id="IPR040632">
    <property type="entry name" value="Sulfotransfer_4"/>
</dbReference>
<sequence>MDKSSVKPRAPFRQNRSNDQHVNYSSSKDPHFNGEEKKAYFSWTALLTHKGTNVFLPVAVLFLLLVCFGHPRFSAETNEGTSKDGERRNKVLNSGAFSRRDEASYENISRGPTISATKALKVSYPIFVASFSKSGTTSAYYAFECYLGPEYVAHRWTTSAAKGGAPELIGRCMEQNIHNQRPPFAGCGTNGNNNLTQTVVWTDTAYMGGESGCYHPNLDALDQIWDAYPHATLLLVRRNATEWFHSANSQRAFFIAKWAKSCPQMPNELDMDVWVEFYQNYTDRVREFARQRRGQMTYVEVELESPDTGRILQDQIGLPASCWKHCKSSFIKEKCKDLQ</sequence>
<feature type="region of interest" description="Disordered" evidence="1">
    <location>
        <begin position="1"/>
        <end position="31"/>
    </location>
</feature>
<dbReference type="AlphaFoldDB" id="A0A9N8DBV9"/>
<dbReference type="InterPro" id="IPR027417">
    <property type="entry name" value="P-loop_NTPase"/>
</dbReference>
<dbReference type="PANTHER" id="PTHR36978">
    <property type="entry name" value="P-LOOP CONTAINING NUCLEOTIDE TRIPHOSPHATE HYDROLASE"/>
    <property type="match status" value="1"/>
</dbReference>